<feature type="region of interest" description="Disordered" evidence="1">
    <location>
        <begin position="39"/>
        <end position="68"/>
    </location>
</feature>
<dbReference type="EMBL" id="JAYMYQ010000011">
    <property type="protein sequence ID" value="KAK7306864.1"/>
    <property type="molecule type" value="Genomic_DNA"/>
</dbReference>
<name>A0AAN9K0C8_CANGL</name>
<dbReference type="AlphaFoldDB" id="A0AAN9K0C8"/>
<evidence type="ECO:0000313" key="3">
    <source>
        <dbReference type="Proteomes" id="UP001367508"/>
    </source>
</evidence>
<dbReference type="Proteomes" id="UP001367508">
    <property type="component" value="Unassembled WGS sequence"/>
</dbReference>
<evidence type="ECO:0000256" key="1">
    <source>
        <dbReference type="SAM" id="MobiDB-lite"/>
    </source>
</evidence>
<sequence length="167" mass="19522">MCAPIYEINPIALRDLRFYFQGRFRPTYDRSLLCDDGKRQCQDTNRHQSQKERKKKEASGIKEGRKEGVMGMRMSLVIEKKKDRKSSYYNDDNNPKWNFLNDVAVESRWGILELCICLFINAMQQVNSPAQILGVGPTSRVQFQSECMSTSIHHSFVLPHSHYRHIH</sequence>
<gene>
    <name evidence="2" type="ORF">VNO77_44824</name>
</gene>
<organism evidence="2 3">
    <name type="scientific">Canavalia gladiata</name>
    <name type="common">Sword bean</name>
    <name type="synonym">Dolichos gladiatus</name>
    <dbReference type="NCBI Taxonomy" id="3824"/>
    <lineage>
        <taxon>Eukaryota</taxon>
        <taxon>Viridiplantae</taxon>
        <taxon>Streptophyta</taxon>
        <taxon>Embryophyta</taxon>
        <taxon>Tracheophyta</taxon>
        <taxon>Spermatophyta</taxon>
        <taxon>Magnoliopsida</taxon>
        <taxon>eudicotyledons</taxon>
        <taxon>Gunneridae</taxon>
        <taxon>Pentapetalae</taxon>
        <taxon>rosids</taxon>
        <taxon>fabids</taxon>
        <taxon>Fabales</taxon>
        <taxon>Fabaceae</taxon>
        <taxon>Papilionoideae</taxon>
        <taxon>50 kb inversion clade</taxon>
        <taxon>NPAAA clade</taxon>
        <taxon>indigoferoid/millettioid clade</taxon>
        <taxon>Phaseoleae</taxon>
        <taxon>Canavalia</taxon>
    </lineage>
</organism>
<protein>
    <submittedName>
        <fullName evidence="2">Uncharacterized protein</fullName>
    </submittedName>
</protein>
<reference evidence="2 3" key="1">
    <citation type="submission" date="2024-01" db="EMBL/GenBank/DDBJ databases">
        <title>The genomes of 5 underutilized Papilionoideae crops provide insights into root nodulation and disease resistanc.</title>
        <authorList>
            <person name="Jiang F."/>
        </authorList>
    </citation>
    <scope>NUCLEOTIDE SEQUENCE [LARGE SCALE GENOMIC DNA]</scope>
    <source>
        <strain evidence="2">LVBAO_FW01</strain>
        <tissue evidence="2">Leaves</tissue>
    </source>
</reference>
<comment type="caution">
    <text evidence="2">The sequence shown here is derived from an EMBL/GenBank/DDBJ whole genome shotgun (WGS) entry which is preliminary data.</text>
</comment>
<accession>A0AAN9K0C8</accession>
<proteinExistence type="predicted"/>
<evidence type="ECO:0000313" key="2">
    <source>
        <dbReference type="EMBL" id="KAK7306864.1"/>
    </source>
</evidence>
<keyword evidence="3" id="KW-1185">Reference proteome</keyword>